<evidence type="ECO:0000313" key="3">
    <source>
        <dbReference type="EMBL" id="TPN82869.1"/>
    </source>
</evidence>
<proteinExistence type="predicted"/>
<protein>
    <recommendedName>
        <fullName evidence="2">Acetyl xylan esterase domain-containing protein</fullName>
    </recommendedName>
</protein>
<evidence type="ECO:0000313" key="4">
    <source>
        <dbReference type="Proteomes" id="UP000315540"/>
    </source>
</evidence>
<dbReference type="AlphaFoldDB" id="A0A504J702"/>
<evidence type="ECO:0000256" key="1">
    <source>
        <dbReference type="ARBA" id="ARBA00022801"/>
    </source>
</evidence>
<dbReference type="Proteomes" id="UP000315540">
    <property type="component" value="Unassembled WGS sequence"/>
</dbReference>
<dbReference type="PANTHER" id="PTHR22946:SF9">
    <property type="entry name" value="POLYKETIDE TRANSFERASE AF380"/>
    <property type="match status" value="1"/>
</dbReference>
<dbReference type="InterPro" id="IPR008391">
    <property type="entry name" value="AXE1_dom"/>
</dbReference>
<feature type="domain" description="Acetyl xylan esterase" evidence="2">
    <location>
        <begin position="49"/>
        <end position="199"/>
    </location>
</feature>
<reference evidence="3 4" key="1">
    <citation type="submission" date="2019-06" db="EMBL/GenBank/DDBJ databases">
        <authorList>
            <person name="Meng X."/>
        </authorList>
    </citation>
    <scope>NUCLEOTIDE SEQUENCE [LARGE SCALE GENOMIC DNA]</scope>
    <source>
        <strain evidence="3 4">M625</strain>
    </source>
</reference>
<accession>A0A504J702</accession>
<dbReference type="GO" id="GO:0052689">
    <property type="term" value="F:carboxylic ester hydrolase activity"/>
    <property type="evidence" value="ECO:0007669"/>
    <property type="project" value="UniProtKB-ARBA"/>
</dbReference>
<keyword evidence="4" id="KW-1185">Reference proteome</keyword>
<name>A0A504J702_9FLAO</name>
<dbReference type="InterPro" id="IPR050261">
    <property type="entry name" value="FrsA_esterase"/>
</dbReference>
<dbReference type="Gene3D" id="3.40.50.1820">
    <property type="entry name" value="alpha/beta hydrolase"/>
    <property type="match status" value="1"/>
</dbReference>
<sequence>MKTQSIKLGLKKEKIMTEDNLKPAEYAPLIMPENVISEKITIWSLGVALDADIYRPKHIEKDAKLPAVVTSHGLGGDKHTAERYAASFASKGIIAITFTVNSWRGSKGMLLPAEEIPALDANNETTMKVRMVRELVDPIDWIQNFCSAVDYLRGEPNVDPDRIGAWGSSFGGGIALGAASLDDRIKALSIQVPMASNFPEKFIPIMNQRAIEIARGKIAPIPQGTDAFPFENTPNYGTPHFARMIQHRPTEYLTKINIPTLIIDAGNEEMMNIRENGGAAYEYLKNKGVETYYEVIPDITHYGIYFEGYERGKQLALDWFLKHL</sequence>
<gene>
    <name evidence="3" type="ORF">FHK87_20805</name>
</gene>
<dbReference type="Pfam" id="PF05448">
    <property type="entry name" value="AXE1"/>
    <property type="match status" value="1"/>
</dbReference>
<dbReference type="PANTHER" id="PTHR22946">
    <property type="entry name" value="DIENELACTONE HYDROLASE DOMAIN-CONTAINING PROTEIN-RELATED"/>
    <property type="match status" value="1"/>
</dbReference>
<comment type="caution">
    <text evidence="3">The sequence shown here is derived from an EMBL/GenBank/DDBJ whole genome shotgun (WGS) entry which is preliminary data.</text>
</comment>
<keyword evidence="1" id="KW-0378">Hydrolase</keyword>
<dbReference type="InterPro" id="IPR029058">
    <property type="entry name" value="AB_hydrolase_fold"/>
</dbReference>
<organism evidence="3 4">
    <name type="scientific">Aquimarina algicola</name>
    <dbReference type="NCBI Taxonomy" id="2589995"/>
    <lineage>
        <taxon>Bacteria</taxon>
        <taxon>Pseudomonadati</taxon>
        <taxon>Bacteroidota</taxon>
        <taxon>Flavobacteriia</taxon>
        <taxon>Flavobacteriales</taxon>
        <taxon>Flavobacteriaceae</taxon>
        <taxon>Aquimarina</taxon>
    </lineage>
</organism>
<dbReference type="EMBL" id="VFWZ01000008">
    <property type="protein sequence ID" value="TPN82869.1"/>
    <property type="molecule type" value="Genomic_DNA"/>
</dbReference>
<evidence type="ECO:0000259" key="2">
    <source>
        <dbReference type="Pfam" id="PF05448"/>
    </source>
</evidence>
<dbReference type="SUPFAM" id="SSF53474">
    <property type="entry name" value="alpha/beta-Hydrolases"/>
    <property type="match status" value="1"/>
</dbReference>
<dbReference type="OrthoDB" id="9777975at2"/>